<proteinExistence type="predicted"/>
<comment type="caution">
    <text evidence="2">The sequence shown here is derived from an EMBL/GenBank/DDBJ whole genome shotgun (WGS) entry which is preliminary data.</text>
</comment>
<keyword evidence="3" id="KW-1185">Reference proteome</keyword>
<feature type="transmembrane region" description="Helical" evidence="1">
    <location>
        <begin position="44"/>
        <end position="64"/>
    </location>
</feature>
<evidence type="ECO:0000313" key="3">
    <source>
        <dbReference type="Proteomes" id="UP001171751"/>
    </source>
</evidence>
<name>A0AA43ZSD2_9LACT</name>
<feature type="transmembrane region" description="Helical" evidence="1">
    <location>
        <begin position="70"/>
        <end position="90"/>
    </location>
</feature>
<reference evidence="2" key="1">
    <citation type="submission" date="2023-07" db="EMBL/GenBank/DDBJ databases">
        <title>Between Cages and Wild: Unraveling the Impact of Captivity on Animal Microbiomes and Antimicrobial Resistance.</title>
        <authorList>
            <person name="Schmartz G.P."/>
            <person name="Rehner J."/>
            <person name="Schuff M.J."/>
            <person name="Becker S.L."/>
            <person name="Kravczyk M."/>
            <person name="Gurevich A."/>
            <person name="Francke R."/>
            <person name="Mueller R."/>
            <person name="Keller V."/>
            <person name="Keller A."/>
        </authorList>
    </citation>
    <scope>NUCLEOTIDE SEQUENCE</scope>
    <source>
        <strain evidence="2">S39M_St_73</strain>
    </source>
</reference>
<dbReference type="AlphaFoldDB" id="A0AA43ZSD2"/>
<protein>
    <submittedName>
        <fullName evidence="2">Uncharacterized protein</fullName>
    </submittedName>
</protein>
<evidence type="ECO:0000256" key="1">
    <source>
        <dbReference type="SAM" id="Phobius"/>
    </source>
</evidence>
<evidence type="ECO:0000313" key="2">
    <source>
        <dbReference type="EMBL" id="MDO5457754.1"/>
    </source>
</evidence>
<gene>
    <name evidence="2" type="ORF">Q4F26_05335</name>
</gene>
<organism evidence="2 3">
    <name type="scientific">Atopococcus tabaci</name>
    <dbReference type="NCBI Taxonomy" id="269774"/>
    <lineage>
        <taxon>Bacteria</taxon>
        <taxon>Bacillati</taxon>
        <taxon>Bacillota</taxon>
        <taxon>Bacilli</taxon>
        <taxon>Lactobacillales</taxon>
        <taxon>Carnobacteriaceae</taxon>
        <taxon>Atopococcus</taxon>
    </lineage>
</organism>
<sequence>MSQEEKSPRQIRREIGGLGHYKNNELIYYDLGDPESENKFKNGVFIGIMLLVFAFTFIRHWAYNNLGLELTYVHLILSVFVLGTAAAWVYRQKRERNIMEAAVPLLKLNDRGIFADGNFYEWRDLESISYLRVVTSNRYGQKQRTTYLAFLHTSSYQEDEKVSIPPQLFSDSTFFMDYIEEHLGQRPEILEIEREE</sequence>
<accession>A0AA43ZSD2</accession>
<dbReference type="Proteomes" id="UP001171751">
    <property type="component" value="Unassembled WGS sequence"/>
</dbReference>
<dbReference type="EMBL" id="JAUNQW010000024">
    <property type="protein sequence ID" value="MDO5457754.1"/>
    <property type="molecule type" value="Genomic_DNA"/>
</dbReference>
<keyword evidence="1" id="KW-0812">Transmembrane</keyword>
<keyword evidence="1" id="KW-0472">Membrane</keyword>
<keyword evidence="1" id="KW-1133">Transmembrane helix</keyword>